<gene>
    <name evidence="1" type="ORF">DPEC_G00283330</name>
</gene>
<evidence type="ECO:0000313" key="1">
    <source>
        <dbReference type="EMBL" id="KAJ7991391.1"/>
    </source>
</evidence>
<reference evidence="1" key="1">
    <citation type="submission" date="2021-05" db="EMBL/GenBank/DDBJ databases">
        <authorList>
            <person name="Pan Q."/>
            <person name="Jouanno E."/>
            <person name="Zahm M."/>
            <person name="Klopp C."/>
            <person name="Cabau C."/>
            <person name="Louis A."/>
            <person name="Berthelot C."/>
            <person name="Parey E."/>
            <person name="Roest Crollius H."/>
            <person name="Montfort J."/>
            <person name="Robinson-Rechavi M."/>
            <person name="Bouchez O."/>
            <person name="Lampietro C."/>
            <person name="Lopez Roques C."/>
            <person name="Donnadieu C."/>
            <person name="Postlethwait J."/>
            <person name="Bobe J."/>
            <person name="Dillon D."/>
            <person name="Chandos A."/>
            <person name="von Hippel F."/>
            <person name="Guiguen Y."/>
        </authorList>
    </citation>
    <scope>NUCLEOTIDE SEQUENCE</scope>
    <source>
        <strain evidence="1">YG-Jan2019</strain>
    </source>
</reference>
<accession>A0ACC2FJ60</accession>
<proteinExistence type="predicted"/>
<protein>
    <submittedName>
        <fullName evidence="1">Uncharacterized protein</fullName>
    </submittedName>
</protein>
<dbReference type="EMBL" id="CM055753">
    <property type="protein sequence ID" value="KAJ7991391.1"/>
    <property type="molecule type" value="Genomic_DNA"/>
</dbReference>
<dbReference type="Proteomes" id="UP001157502">
    <property type="component" value="Chromosome 26"/>
</dbReference>
<comment type="caution">
    <text evidence="1">The sequence shown here is derived from an EMBL/GenBank/DDBJ whole genome shotgun (WGS) entry which is preliminary data.</text>
</comment>
<sequence>MNDLLHKVWRCWLTLPRALDDDMRTQMAADCELGVGRGRTIGREVAVTERNLKMPGWLPGAVTRKRKTS</sequence>
<evidence type="ECO:0000313" key="2">
    <source>
        <dbReference type="Proteomes" id="UP001157502"/>
    </source>
</evidence>
<keyword evidence="2" id="KW-1185">Reference proteome</keyword>
<organism evidence="1 2">
    <name type="scientific">Dallia pectoralis</name>
    <name type="common">Alaska blackfish</name>
    <dbReference type="NCBI Taxonomy" id="75939"/>
    <lineage>
        <taxon>Eukaryota</taxon>
        <taxon>Metazoa</taxon>
        <taxon>Chordata</taxon>
        <taxon>Craniata</taxon>
        <taxon>Vertebrata</taxon>
        <taxon>Euteleostomi</taxon>
        <taxon>Actinopterygii</taxon>
        <taxon>Neopterygii</taxon>
        <taxon>Teleostei</taxon>
        <taxon>Protacanthopterygii</taxon>
        <taxon>Esociformes</taxon>
        <taxon>Umbridae</taxon>
        <taxon>Dallia</taxon>
    </lineage>
</organism>
<name>A0ACC2FJ60_DALPE</name>